<dbReference type="CDD" id="cd07197">
    <property type="entry name" value="nitrilase"/>
    <property type="match status" value="1"/>
</dbReference>
<feature type="domain" description="CN hydrolase" evidence="1">
    <location>
        <begin position="5"/>
        <end position="242"/>
    </location>
</feature>
<keyword evidence="2" id="KW-0378">Hydrolase</keyword>
<reference evidence="3" key="1">
    <citation type="journal article" date="2019" name="Int. J. Syst. Evol. Microbiol.">
        <title>The Global Catalogue of Microorganisms (GCM) 10K type strain sequencing project: providing services to taxonomists for standard genome sequencing and annotation.</title>
        <authorList>
            <consortium name="The Broad Institute Genomics Platform"/>
            <consortium name="The Broad Institute Genome Sequencing Center for Infectious Disease"/>
            <person name="Wu L."/>
            <person name="Ma J."/>
        </authorList>
    </citation>
    <scope>NUCLEOTIDE SEQUENCE [LARGE SCALE GENOMIC DNA]</scope>
    <source>
        <strain evidence="3">CGMCC 1.15399</strain>
    </source>
</reference>
<dbReference type="PANTHER" id="PTHR43674:SF2">
    <property type="entry name" value="BETA-UREIDOPROPIONASE"/>
    <property type="match status" value="1"/>
</dbReference>
<dbReference type="EMBL" id="JBHUCM010000008">
    <property type="protein sequence ID" value="MFD1537216.1"/>
    <property type="molecule type" value="Genomic_DNA"/>
</dbReference>
<dbReference type="Proteomes" id="UP001597097">
    <property type="component" value="Unassembled WGS sequence"/>
</dbReference>
<dbReference type="InterPro" id="IPR050345">
    <property type="entry name" value="Aliph_Amidase/BUP"/>
</dbReference>
<keyword evidence="3" id="KW-1185">Reference proteome</keyword>
<dbReference type="PANTHER" id="PTHR43674">
    <property type="entry name" value="NITRILASE C965.09-RELATED"/>
    <property type="match status" value="1"/>
</dbReference>
<evidence type="ECO:0000313" key="2">
    <source>
        <dbReference type="EMBL" id="MFD1537216.1"/>
    </source>
</evidence>
<dbReference type="InterPro" id="IPR003010">
    <property type="entry name" value="C-N_Hydrolase"/>
</dbReference>
<name>A0ABW4G401_9ACTN</name>
<gene>
    <name evidence="2" type="ORF">ACFSJ0_09235</name>
</gene>
<evidence type="ECO:0000259" key="1">
    <source>
        <dbReference type="PROSITE" id="PS50263"/>
    </source>
</evidence>
<sequence length="296" mass="31931">MRQPLPLALAQAAPVPAGAPVSQFAEQVEDLLATFPGTRLVVYPELHLVGSRVRPAERDAELAEAAEPLDGPRVAELAALAGDLGVWLVPGSVCERGEGGALYNTALVLSPEGELAASYRKIFPWRPREPYRPGDRFVVVDLPGHGRIGLSICYDAWFPEVARHLAWLGAEVIVNPVLTTTSDRAQELVLARANAIVNQVFVASVNVAAPTGTGRSLVVDPEGRVRTEAGEADTVLTDVLDLSEVSRVRRYGTAGLNRMWSQFTDSDVCLELPLYQGRLDPARWTPDGTFPPPGKE</sequence>
<dbReference type="PROSITE" id="PS50263">
    <property type="entry name" value="CN_HYDROLASE"/>
    <property type="match status" value="1"/>
</dbReference>
<proteinExistence type="predicted"/>
<dbReference type="Pfam" id="PF00795">
    <property type="entry name" value="CN_hydrolase"/>
    <property type="match status" value="1"/>
</dbReference>
<comment type="caution">
    <text evidence="2">The sequence shown here is derived from an EMBL/GenBank/DDBJ whole genome shotgun (WGS) entry which is preliminary data.</text>
</comment>
<dbReference type="RefSeq" id="WP_219528695.1">
    <property type="nucleotide sequence ID" value="NZ_JAHKRM010000005.1"/>
</dbReference>
<accession>A0ABW4G401</accession>
<evidence type="ECO:0000313" key="3">
    <source>
        <dbReference type="Proteomes" id="UP001597097"/>
    </source>
</evidence>
<organism evidence="2 3">
    <name type="scientific">Nonomuraea guangzhouensis</name>
    <dbReference type="NCBI Taxonomy" id="1291555"/>
    <lineage>
        <taxon>Bacteria</taxon>
        <taxon>Bacillati</taxon>
        <taxon>Actinomycetota</taxon>
        <taxon>Actinomycetes</taxon>
        <taxon>Streptosporangiales</taxon>
        <taxon>Streptosporangiaceae</taxon>
        <taxon>Nonomuraea</taxon>
    </lineage>
</organism>
<dbReference type="GO" id="GO:0016787">
    <property type="term" value="F:hydrolase activity"/>
    <property type="evidence" value="ECO:0007669"/>
    <property type="project" value="UniProtKB-KW"/>
</dbReference>
<protein>
    <submittedName>
        <fullName evidence="2">Carbon-nitrogen hydrolase family protein</fullName>
    </submittedName>
</protein>